<evidence type="ECO:0000313" key="3">
    <source>
        <dbReference type="Proteomes" id="UP000006671"/>
    </source>
</evidence>
<dbReference type="GeneID" id="8862081"/>
<dbReference type="InParanoid" id="D2W3S2"/>
<proteinExistence type="predicted"/>
<feature type="compositionally biased region" description="Low complexity" evidence="1">
    <location>
        <begin position="40"/>
        <end position="62"/>
    </location>
</feature>
<dbReference type="VEuPathDB" id="AmoebaDB:NAEGRDRAFT_54477"/>
<reference evidence="2 3" key="1">
    <citation type="journal article" date="2010" name="Cell">
        <title>The genome of Naegleria gruberi illuminates early eukaryotic versatility.</title>
        <authorList>
            <person name="Fritz-Laylin L.K."/>
            <person name="Prochnik S.E."/>
            <person name="Ginger M.L."/>
            <person name="Dacks J.B."/>
            <person name="Carpenter M.L."/>
            <person name="Field M.C."/>
            <person name="Kuo A."/>
            <person name="Paredez A."/>
            <person name="Chapman J."/>
            <person name="Pham J."/>
            <person name="Shu S."/>
            <person name="Neupane R."/>
            <person name="Cipriano M."/>
            <person name="Mancuso J."/>
            <person name="Tu H."/>
            <person name="Salamov A."/>
            <person name="Lindquist E."/>
            <person name="Shapiro H."/>
            <person name="Lucas S."/>
            <person name="Grigoriev I.V."/>
            <person name="Cande W.Z."/>
            <person name="Fulton C."/>
            <person name="Rokhsar D.S."/>
            <person name="Dawson S.C."/>
        </authorList>
    </citation>
    <scope>NUCLEOTIDE SEQUENCE [LARGE SCALE GENOMIC DNA]</scope>
    <source>
        <strain evidence="2 3">NEG-M</strain>
    </source>
</reference>
<sequence length="542" mass="62668">MKIILNFSSGCQWRGVECVYDAPQKKGRVSKRKEFEMKKSQSSGKIVSSPPSSGSSHSTPSGAIPYEPVQRPVLDQTHLNWTRLLDIYYSDLFDDCHTIERNDLERFLFSHADENLPNKREIIAMSLCLKAQLEQSLCFAGAEETAVQAREELSKLFDESNFYVACAYAHLASYEIGCGRFRNARFYVRCLDFYFDELQEDEKSMTKYQKNLRKCKQFLTTESRSETSLKTILHDWYDIYEKYLGITLPLAWKDLINQDLTYDNCLVVINMIDAMISVGRIHLKDSGNIKRLRLYDELAEYIYHGIRIRVLSELNRGKDMIEDSAMKITMKSESDHFIFCPSFIVTPIAVACKVHLHIAKSIELGERKNCDAASPLGPIDYFQVLAKDLRAIKTMAKRFKKVNLVHASMMKEMEAIIERKQFYNALSELISKTNTNTETSSNNHDFTEFENMTTTKDFFQFITNGNNQNGASETNINTEERKKERLEYEHNVNSFLTNFNNVAHPIMEGTNADTFEGYINYEEIHQLFNIRYDSPISFLPDQ</sequence>
<keyword evidence="3" id="KW-1185">Reference proteome</keyword>
<dbReference type="KEGG" id="ngr:NAEGRDRAFT_54477"/>
<dbReference type="Proteomes" id="UP000006671">
    <property type="component" value="Unassembled WGS sequence"/>
</dbReference>
<organism evidence="3">
    <name type="scientific">Naegleria gruberi</name>
    <name type="common">Amoeba</name>
    <dbReference type="NCBI Taxonomy" id="5762"/>
    <lineage>
        <taxon>Eukaryota</taxon>
        <taxon>Discoba</taxon>
        <taxon>Heterolobosea</taxon>
        <taxon>Tetramitia</taxon>
        <taxon>Eutetramitia</taxon>
        <taxon>Vahlkampfiidae</taxon>
        <taxon>Naegleria</taxon>
    </lineage>
</organism>
<evidence type="ECO:0000313" key="2">
    <source>
        <dbReference type="EMBL" id="EFC36313.1"/>
    </source>
</evidence>
<feature type="region of interest" description="Disordered" evidence="1">
    <location>
        <begin position="30"/>
        <end position="67"/>
    </location>
</feature>
<dbReference type="EMBL" id="GG738933">
    <property type="protein sequence ID" value="EFC36313.1"/>
    <property type="molecule type" value="Genomic_DNA"/>
</dbReference>
<evidence type="ECO:0000256" key="1">
    <source>
        <dbReference type="SAM" id="MobiDB-lite"/>
    </source>
</evidence>
<name>D2W3S2_NAEGR</name>
<dbReference type="OrthoDB" id="10556809at2759"/>
<accession>D2W3S2</accession>
<dbReference type="AlphaFoldDB" id="D2W3S2"/>
<gene>
    <name evidence="2" type="ORF">NAEGRDRAFT_54477</name>
</gene>
<dbReference type="RefSeq" id="XP_002669057.1">
    <property type="nucleotide sequence ID" value="XM_002669011.1"/>
</dbReference>
<protein>
    <submittedName>
        <fullName evidence="2">Predicted protein</fullName>
    </submittedName>
</protein>